<accession>K9XZ51</accession>
<protein>
    <recommendedName>
        <fullName evidence="3">Cyanobacterial aminoacyl-tRNA synthetase CAAD domain-containing protein</fullName>
    </recommendedName>
</protein>
<comment type="subcellular location">
    <subcellularLocation>
        <location evidence="1">Membrane</location>
        <topology evidence="1">Multi-pass membrane protein</topology>
    </subcellularLocation>
</comment>
<dbReference type="HOGENOM" id="CLU_137945_0_0_3"/>
<gene>
    <name evidence="4" type="ordered locus">Sta7437_3919</name>
</gene>
<dbReference type="OrthoDB" id="459910at2"/>
<dbReference type="Pfam" id="PF14159">
    <property type="entry name" value="CAAD"/>
    <property type="match status" value="1"/>
</dbReference>
<dbReference type="GO" id="GO:0009579">
    <property type="term" value="C:thylakoid"/>
    <property type="evidence" value="ECO:0007669"/>
    <property type="project" value="InterPro"/>
</dbReference>
<evidence type="ECO:0000259" key="3">
    <source>
        <dbReference type="Pfam" id="PF14159"/>
    </source>
</evidence>
<dbReference type="RefSeq" id="WP_015195060.1">
    <property type="nucleotide sequence ID" value="NC_019748.1"/>
</dbReference>
<keyword evidence="2" id="KW-0812">Transmembrane</keyword>
<dbReference type="STRING" id="111780.Sta7437_3919"/>
<organism evidence="4 5">
    <name type="scientific">Stanieria cyanosphaera (strain ATCC 29371 / PCC 7437)</name>
    <dbReference type="NCBI Taxonomy" id="111780"/>
    <lineage>
        <taxon>Bacteria</taxon>
        <taxon>Bacillati</taxon>
        <taxon>Cyanobacteriota</taxon>
        <taxon>Cyanophyceae</taxon>
        <taxon>Pleurocapsales</taxon>
        <taxon>Dermocarpellaceae</taxon>
        <taxon>Stanieria</taxon>
    </lineage>
</organism>
<sequence>MESEAQKIDVQNPSGFNTETAGMIAPAKPSPADKPWQEWIEVGSDFLSKLYDYLGEFISDNRKLLINLGLLFGAIVAVKLTLAILDAINDIPLLAPLFELVGLGYTGWFVYRYLLKESTRQELVTEFDALKKQVLGNETTNI</sequence>
<dbReference type="PANTHER" id="PTHR33222">
    <property type="match status" value="1"/>
</dbReference>
<dbReference type="eggNOG" id="COG2815">
    <property type="taxonomic scope" value="Bacteria"/>
</dbReference>
<feature type="transmembrane region" description="Helical" evidence="2">
    <location>
        <begin position="91"/>
        <end position="111"/>
    </location>
</feature>
<dbReference type="KEGG" id="scs:Sta7437_3919"/>
<feature type="transmembrane region" description="Helical" evidence="2">
    <location>
        <begin position="64"/>
        <end position="85"/>
    </location>
</feature>
<evidence type="ECO:0000313" key="5">
    <source>
        <dbReference type="Proteomes" id="UP000010473"/>
    </source>
</evidence>
<dbReference type="GO" id="GO:0016020">
    <property type="term" value="C:membrane"/>
    <property type="evidence" value="ECO:0007669"/>
    <property type="project" value="UniProtKB-SubCell"/>
</dbReference>
<evidence type="ECO:0000313" key="4">
    <source>
        <dbReference type="EMBL" id="AFZ37401.1"/>
    </source>
</evidence>
<dbReference type="PANTHER" id="PTHR33222:SF4">
    <property type="entry name" value="PROTEIN CURVATURE THYLAKOID 1A, CHLOROPLASTIC"/>
    <property type="match status" value="1"/>
</dbReference>
<proteinExistence type="predicted"/>
<keyword evidence="2" id="KW-1133">Transmembrane helix</keyword>
<dbReference type="EMBL" id="CP003653">
    <property type="protein sequence ID" value="AFZ37401.1"/>
    <property type="molecule type" value="Genomic_DNA"/>
</dbReference>
<reference evidence="5" key="1">
    <citation type="journal article" date="2013" name="Proc. Natl. Acad. Sci. U.S.A.">
        <title>Improving the coverage of the cyanobacterial phylum using diversity-driven genome sequencing.</title>
        <authorList>
            <person name="Shih P.M."/>
            <person name="Wu D."/>
            <person name="Latifi A."/>
            <person name="Axen S.D."/>
            <person name="Fewer D.P."/>
            <person name="Talla E."/>
            <person name="Calteau A."/>
            <person name="Cai F."/>
            <person name="Tandeau de Marsac N."/>
            <person name="Rippka R."/>
            <person name="Herdman M."/>
            <person name="Sivonen K."/>
            <person name="Coursin T."/>
            <person name="Laurent T."/>
            <person name="Goodwin L."/>
            <person name="Nolan M."/>
            <person name="Davenport K.W."/>
            <person name="Han C.S."/>
            <person name="Rubin E.M."/>
            <person name="Eisen J.A."/>
            <person name="Woyke T."/>
            <person name="Gugger M."/>
            <person name="Kerfeld C.A."/>
        </authorList>
    </citation>
    <scope>NUCLEOTIDE SEQUENCE [LARGE SCALE GENOMIC DNA]</scope>
    <source>
        <strain evidence="5">ATCC 29371 / PCC 7437</strain>
    </source>
</reference>
<name>K9XZ51_STAC7</name>
<feature type="domain" description="Cyanobacterial aminoacyl-tRNA synthetase CAAD" evidence="3">
    <location>
        <begin position="52"/>
        <end position="136"/>
    </location>
</feature>
<dbReference type="Proteomes" id="UP000010473">
    <property type="component" value="Chromosome"/>
</dbReference>
<dbReference type="InterPro" id="IPR025564">
    <property type="entry name" value="CAAD_dom"/>
</dbReference>
<keyword evidence="5" id="KW-1185">Reference proteome</keyword>
<dbReference type="InterPro" id="IPR033344">
    <property type="entry name" value="CURT1"/>
</dbReference>
<evidence type="ECO:0000256" key="2">
    <source>
        <dbReference type="SAM" id="Phobius"/>
    </source>
</evidence>
<keyword evidence="2" id="KW-0472">Membrane</keyword>
<dbReference type="AlphaFoldDB" id="K9XZ51"/>
<evidence type="ECO:0000256" key="1">
    <source>
        <dbReference type="ARBA" id="ARBA00004141"/>
    </source>
</evidence>